<evidence type="ECO:0000313" key="1">
    <source>
        <dbReference type="EMBL" id="MBW98625.1"/>
    </source>
</evidence>
<accession>A0A2P2JYW1</accession>
<name>A0A2P2JYW1_RHIMU</name>
<protein>
    <submittedName>
        <fullName evidence="1">Tubby-like F-box protein</fullName>
    </submittedName>
</protein>
<organism evidence="1">
    <name type="scientific">Rhizophora mucronata</name>
    <name type="common">Asiatic mangrove</name>
    <dbReference type="NCBI Taxonomy" id="61149"/>
    <lineage>
        <taxon>Eukaryota</taxon>
        <taxon>Viridiplantae</taxon>
        <taxon>Streptophyta</taxon>
        <taxon>Embryophyta</taxon>
        <taxon>Tracheophyta</taxon>
        <taxon>Spermatophyta</taxon>
        <taxon>Magnoliopsida</taxon>
        <taxon>eudicotyledons</taxon>
        <taxon>Gunneridae</taxon>
        <taxon>Pentapetalae</taxon>
        <taxon>rosids</taxon>
        <taxon>fabids</taxon>
        <taxon>Malpighiales</taxon>
        <taxon>Rhizophoraceae</taxon>
        <taxon>Rhizophora</taxon>
    </lineage>
</organism>
<dbReference type="EMBL" id="GGEC01018142">
    <property type="protein sequence ID" value="MBW98625.1"/>
    <property type="molecule type" value="Transcribed_RNA"/>
</dbReference>
<proteinExistence type="predicted"/>
<reference evidence="1" key="1">
    <citation type="submission" date="2018-02" db="EMBL/GenBank/DDBJ databases">
        <title>Rhizophora mucronata_Transcriptome.</title>
        <authorList>
            <person name="Meera S.P."/>
            <person name="Sreeshan A."/>
            <person name="Augustine A."/>
        </authorList>
    </citation>
    <scope>NUCLEOTIDE SEQUENCE</scope>
    <source>
        <tissue evidence="1">Leaf</tissue>
    </source>
</reference>
<dbReference type="AlphaFoldDB" id="A0A2P2JYW1"/>
<sequence>MVNMSLPILPNCKRTFSCCSAVTFWEGSTAATSWKFLTEATVTRPLKFRHQHCSCSCHLGALFFNIRGSLFPEIDSNE</sequence>